<evidence type="ECO:0000313" key="2">
    <source>
        <dbReference type="Proteomes" id="UP000324832"/>
    </source>
</evidence>
<reference evidence="1 2" key="1">
    <citation type="submission" date="2017-07" db="EMBL/GenBank/DDBJ databases">
        <authorList>
            <person name="Talla V."/>
            <person name="Backstrom N."/>
        </authorList>
    </citation>
    <scope>NUCLEOTIDE SEQUENCE [LARGE SCALE GENOMIC DNA]</scope>
</reference>
<name>A0A5E4R673_9NEOP</name>
<evidence type="ECO:0000313" key="1">
    <source>
        <dbReference type="EMBL" id="VVD04830.1"/>
    </source>
</evidence>
<keyword evidence="2" id="KW-1185">Reference proteome</keyword>
<proteinExistence type="predicted"/>
<organism evidence="1 2">
    <name type="scientific">Leptidea sinapis</name>
    <dbReference type="NCBI Taxonomy" id="189913"/>
    <lineage>
        <taxon>Eukaryota</taxon>
        <taxon>Metazoa</taxon>
        <taxon>Ecdysozoa</taxon>
        <taxon>Arthropoda</taxon>
        <taxon>Hexapoda</taxon>
        <taxon>Insecta</taxon>
        <taxon>Pterygota</taxon>
        <taxon>Neoptera</taxon>
        <taxon>Endopterygota</taxon>
        <taxon>Lepidoptera</taxon>
        <taxon>Glossata</taxon>
        <taxon>Ditrysia</taxon>
        <taxon>Papilionoidea</taxon>
        <taxon>Pieridae</taxon>
        <taxon>Dismorphiinae</taxon>
        <taxon>Leptidea</taxon>
    </lineage>
</organism>
<dbReference type="AlphaFoldDB" id="A0A5E4R673"/>
<dbReference type="EMBL" id="FZQP02006899">
    <property type="protein sequence ID" value="VVD04830.1"/>
    <property type="molecule type" value="Genomic_DNA"/>
</dbReference>
<dbReference type="Proteomes" id="UP000324832">
    <property type="component" value="Unassembled WGS sequence"/>
</dbReference>
<accession>A0A5E4R673</accession>
<protein>
    <submittedName>
        <fullName evidence="1">Uncharacterized protein</fullName>
    </submittedName>
</protein>
<sequence length="68" mass="7752">MPTWHQIENNVSVRLKQSLLFGKYLLGKLPPTLDTSYEMIPAMLTNRKKLAHIQGNLLINSQIYVALS</sequence>
<gene>
    <name evidence="1" type="ORF">LSINAPIS_LOCUS14504</name>
</gene>